<dbReference type="EMBL" id="CAJHIA010000030">
    <property type="protein sequence ID" value="CAD6447877.1"/>
    <property type="molecule type" value="Genomic_DNA"/>
</dbReference>
<gene>
    <name evidence="1" type="ORF">SCLTRI_LOCUS7671</name>
</gene>
<dbReference type="AlphaFoldDB" id="A0A8H2W022"/>
<organism evidence="1 2">
    <name type="scientific">Sclerotinia trifoliorum</name>
    <dbReference type="NCBI Taxonomy" id="28548"/>
    <lineage>
        <taxon>Eukaryota</taxon>
        <taxon>Fungi</taxon>
        <taxon>Dikarya</taxon>
        <taxon>Ascomycota</taxon>
        <taxon>Pezizomycotina</taxon>
        <taxon>Leotiomycetes</taxon>
        <taxon>Helotiales</taxon>
        <taxon>Sclerotiniaceae</taxon>
        <taxon>Sclerotinia</taxon>
    </lineage>
</organism>
<accession>A0A8H2W022</accession>
<dbReference type="Proteomes" id="UP000624404">
    <property type="component" value="Unassembled WGS sequence"/>
</dbReference>
<protein>
    <submittedName>
        <fullName evidence="1">C864ab09-5b2e-4e04-a1aa-4cb7b187d50c</fullName>
    </submittedName>
</protein>
<reference evidence="1" key="1">
    <citation type="submission" date="2020-10" db="EMBL/GenBank/DDBJ databases">
        <authorList>
            <person name="Kusch S."/>
        </authorList>
    </citation>
    <scope>NUCLEOTIDE SEQUENCE</scope>
    <source>
        <strain evidence="1">SwB9</strain>
    </source>
</reference>
<sequence length="59" mass="6893">MASREYDTSLHSLTFRDHRGKMAQHGNRKSMNVMCAKISWKNLDSRWPKNGYPNMLPTP</sequence>
<evidence type="ECO:0000313" key="2">
    <source>
        <dbReference type="Proteomes" id="UP000624404"/>
    </source>
</evidence>
<evidence type="ECO:0000313" key="1">
    <source>
        <dbReference type="EMBL" id="CAD6447877.1"/>
    </source>
</evidence>
<name>A0A8H2W022_9HELO</name>
<comment type="caution">
    <text evidence="1">The sequence shown here is derived from an EMBL/GenBank/DDBJ whole genome shotgun (WGS) entry which is preliminary data.</text>
</comment>
<proteinExistence type="predicted"/>
<keyword evidence="2" id="KW-1185">Reference proteome</keyword>